<dbReference type="HAMAP" id="MF_00039">
    <property type="entry name" value="Adenylate_kinase_AK6"/>
    <property type="match status" value="1"/>
</dbReference>
<keyword evidence="8" id="KW-1185">Reference proteome</keyword>
<comment type="caution">
    <text evidence="7">The sequence shown here is derived from an EMBL/GenBank/DDBJ whole genome shotgun (WGS) entry which is preliminary data.</text>
</comment>
<name>A0ABQ7SCN0_9ACAR</name>
<protein>
    <submittedName>
        <fullName evidence="7">FAP7</fullName>
    </submittedName>
</protein>
<evidence type="ECO:0000256" key="2">
    <source>
        <dbReference type="ARBA" id="ARBA00022552"/>
    </source>
</evidence>
<evidence type="ECO:0000313" key="8">
    <source>
        <dbReference type="Proteomes" id="UP000825002"/>
    </source>
</evidence>
<accession>A0ABQ7SCN0</accession>
<sequence length="166" mass="18899">MPNILICGTPGTGKSTIIQYLRNVVPQMNYVNLGKFAIDNNCADEFDETLDTHVINEDKLLGLVKPILENNNNIIEYHHADVLPNEMIHAVFVCRSDNTKLYDRLAARGYSQIKINNNLEAEIFRLILDEAIEHFGSDKVHELSSNDVHEIESNVQLISDRINRLQ</sequence>
<organism evidence="7 8">
    <name type="scientific">Fragariocoptes setiger</name>
    <dbReference type="NCBI Taxonomy" id="1670756"/>
    <lineage>
        <taxon>Eukaryota</taxon>
        <taxon>Metazoa</taxon>
        <taxon>Ecdysozoa</taxon>
        <taxon>Arthropoda</taxon>
        <taxon>Chelicerata</taxon>
        <taxon>Arachnida</taxon>
        <taxon>Acari</taxon>
        <taxon>Acariformes</taxon>
        <taxon>Trombidiformes</taxon>
        <taxon>Prostigmata</taxon>
        <taxon>Eupodina</taxon>
        <taxon>Eriophyoidea</taxon>
        <taxon>Phytoptidae</taxon>
        <taxon>Fragariocoptes</taxon>
    </lineage>
</organism>
<keyword evidence="3" id="KW-0808">Transferase</keyword>
<dbReference type="Proteomes" id="UP000825002">
    <property type="component" value="Unassembled WGS sequence"/>
</dbReference>
<proteinExistence type="inferred from homology"/>
<evidence type="ECO:0000256" key="4">
    <source>
        <dbReference type="ARBA" id="ARBA00022741"/>
    </source>
</evidence>
<dbReference type="EMBL" id="JAIFTH010000023">
    <property type="protein sequence ID" value="KAG9511183.1"/>
    <property type="molecule type" value="Genomic_DNA"/>
</dbReference>
<dbReference type="InterPro" id="IPR020618">
    <property type="entry name" value="Adenyl_kinase_AK6"/>
</dbReference>
<keyword evidence="4" id="KW-0547">Nucleotide-binding</keyword>
<feature type="non-terminal residue" evidence="7">
    <location>
        <position position="1"/>
    </location>
</feature>
<keyword evidence="2" id="KW-0698">rRNA processing</keyword>
<evidence type="ECO:0000256" key="5">
    <source>
        <dbReference type="ARBA" id="ARBA00022777"/>
    </source>
</evidence>
<evidence type="ECO:0000256" key="1">
    <source>
        <dbReference type="ARBA" id="ARBA00022517"/>
    </source>
</evidence>
<keyword evidence="5" id="KW-0418">Kinase</keyword>
<dbReference type="Pfam" id="PF13238">
    <property type="entry name" value="AAA_18"/>
    <property type="match status" value="1"/>
</dbReference>
<evidence type="ECO:0000313" key="7">
    <source>
        <dbReference type="EMBL" id="KAG9511183.1"/>
    </source>
</evidence>
<gene>
    <name evidence="7" type="primary">FAP7</name>
    <name evidence="7" type="ORF">GZH46_00252</name>
</gene>
<dbReference type="SUPFAM" id="SSF52540">
    <property type="entry name" value="P-loop containing nucleoside triphosphate hydrolases"/>
    <property type="match status" value="1"/>
</dbReference>
<evidence type="ECO:0000256" key="6">
    <source>
        <dbReference type="ARBA" id="ARBA00022840"/>
    </source>
</evidence>
<dbReference type="PANTHER" id="PTHR12595">
    <property type="entry name" value="POS9-ACTIVATING FACTOR FAP7-RELATED"/>
    <property type="match status" value="1"/>
</dbReference>
<keyword evidence="1" id="KW-0690">Ribosome biogenesis</keyword>
<dbReference type="InterPro" id="IPR027417">
    <property type="entry name" value="P-loop_NTPase"/>
</dbReference>
<reference evidence="7 8" key="1">
    <citation type="submission" date="2020-10" db="EMBL/GenBank/DDBJ databases">
        <authorList>
            <person name="Klimov P.B."/>
            <person name="Dyachkov S.M."/>
            <person name="Chetverikov P.E."/>
        </authorList>
    </citation>
    <scope>NUCLEOTIDE SEQUENCE [LARGE SCALE GENOMIC DNA]</scope>
    <source>
        <strain evidence="7">BMOC 18-1129-001#AD2665</strain>
        <tissue evidence="7">Entire mites</tissue>
    </source>
</reference>
<keyword evidence="6" id="KW-0067">ATP-binding</keyword>
<dbReference type="Gene3D" id="3.40.50.300">
    <property type="entry name" value="P-loop containing nucleotide triphosphate hydrolases"/>
    <property type="match status" value="1"/>
</dbReference>
<evidence type="ECO:0000256" key="3">
    <source>
        <dbReference type="ARBA" id="ARBA00022679"/>
    </source>
</evidence>
<dbReference type="PANTHER" id="PTHR12595:SF0">
    <property type="entry name" value="ADENYLATE KINASE ISOENZYME 6"/>
    <property type="match status" value="1"/>
</dbReference>